<organism evidence="2 3">
    <name type="scientific">Austropuccinia psidii MF-1</name>
    <dbReference type="NCBI Taxonomy" id="1389203"/>
    <lineage>
        <taxon>Eukaryota</taxon>
        <taxon>Fungi</taxon>
        <taxon>Dikarya</taxon>
        <taxon>Basidiomycota</taxon>
        <taxon>Pucciniomycotina</taxon>
        <taxon>Pucciniomycetes</taxon>
        <taxon>Pucciniales</taxon>
        <taxon>Sphaerophragmiaceae</taxon>
        <taxon>Austropuccinia</taxon>
    </lineage>
</organism>
<reference evidence="2" key="1">
    <citation type="submission" date="2021-03" db="EMBL/GenBank/DDBJ databases">
        <title>Draft genome sequence of rust myrtle Austropuccinia psidii MF-1, a brazilian biotype.</title>
        <authorList>
            <person name="Quecine M.C."/>
            <person name="Pachon D.M.R."/>
            <person name="Bonatelli M.L."/>
            <person name="Correr F.H."/>
            <person name="Franceschini L.M."/>
            <person name="Leite T.F."/>
            <person name="Margarido G.R.A."/>
            <person name="Almeida C.A."/>
            <person name="Ferrarezi J.A."/>
            <person name="Labate C.A."/>
        </authorList>
    </citation>
    <scope>NUCLEOTIDE SEQUENCE</scope>
    <source>
        <strain evidence="2">MF-1</strain>
    </source>
</reference>
<comment type="caution">
    <text evidence="2">The sequence shown here is derived from an EMBL/GenBank/DDBJ whole genome shotgun (WGS) entry which is preliminary data.</text>
</comment>
<protein>
    <submittedName>
        <fullName evidence="2">Uncharacterized protein</fullName>
    </submittedName>
</protein>
<dbReference type="EMBL" id="AVOT02115095">
    <property type="protein sequence ID" value="MBW0583428.1"/>
    <property type="molecule type" value="Genomic_DNA"/>
</dbReference>
<evidence type="ECO:0000256" key="1">
    <source>
        <dbReference type="SAM" id="MobiDB-lite"/>
    </source>
</evidence>
<feature type="compositionally biased region" description="Polar residues" evidence="1">
    <location>
        <begin position="50"/>
        <end position="67"/>
    </location>
</feature>
<accession>A0A9Q3Q2V7</accession>
<evidence type="ECO:0000313" key="3">
    <source>
        <dbReference type="Proteomes" id="UP000765509"/>
    </source>
</evidence>
<dbReference type="Proteomes" id="UP000765509">
    <property type="component" value="Unassembled WGS sequence"/>
</dbReference>
<evidence type="ECO:0000313" key="2">
    <source>
        <dbReference type="EMBL" id="MBW0583428.1"/>
    </source>
</evidence>
<dbReference type="AlphaFoldDB" id="A0A9Q3Q2V7"/>
<proteinExistence type="predicted"/>
<sequence>MGFKHQKQNPPNLLQQDTCLPHIPCKQTLLQPTPGPIGTQWLEDLFCKPSQHNETPIPGPSQSSKSQVPLHEDALTCEPEPEVPQHNPQRNLLLVPLLPAVSLSSRICLLAPPLHLPLPQRSQPPPPLGNKLPPFPQWGLAEIYQLANNPNSSLSNCPRLNQQNLVGELPIAPHDSLNGSD</sequence>
<name>A0A9Q3Q2V7_9BASI</name>
<keyword evidence="3" id="KW-1185">Reference proteome</keyword>
<feature type="region of interest" description="Disordered" evidence="1">
    <location>
        <begin position="49"/>
        <end position="87"/>
    </location>
</feature>
<gene>
    <name evidence="2" type="ORF">O181_123143</name>
</gene>